<dbReference type="RefSeq" id="WP_235177857.1">
    <property type="nucleotide sequence ID" value="NZ_JAKFFV010000007.1"/>
</dbReference>
<dbReference type="SMART" id="SM00867">
    <property type="entry name" value="YceI"/>
    <property type="match status" value="1"/>
</dbReference>
<sequence>MKKTILSALSLATLGLASFTNPVKDNPYTVDTQKSKLVWNAKKVTGEHSGLVPIKSGTLLVDAGKLKGGNFEIDLKDLTVTDLKDPEYNKKLTTHLKGEDFFAVEKHPTGKLNITSVTPSGANKYNVKGKLTIKGITEDITFPAEVSTTGKNLTANAKIAIDRTKYGIKYNSKTFFSSIGDKAIDDTFNLDVSLVATESASTTKASVK</sequence>
<dbReference type="EMBL" id="JAKFFV010000007">
    <property type="protein sequence ID" value="MCF2498916.1"/>
    <property type="molecule type" value="Genomic_DNA"/>
</dbReference>
<evidence type="ECO:0000313" key="3">
    <source>
        <dbReference type="Proteomes" id="UP001139411"/>
    </source>
</evidence>
<dbReference type="Pfam" id="PF04264">
    <property type="entry name" value="YceI"/>
    <property type="match status" value="1"/>
</dbReference>
<reference evidence="2" key="1">
    <citation type="submission" date="2022-01" db="EMBL/GenBank/DDBJ databases">
        <title>Novel species in genus Dyadobacter.</title>
        <authorList>
            <person name="Ma C."/>
        </authorList>
    </citation>
    <scope>NUCLEOTIDE SEQUENCE</scope>
    <source>
        <strain evidence="2">CY357</strain>
    </source>
</reference>
<gene>
    <name evidence="2" type="ORF">L0661_11400</name>
</gene>
<name>A0A9X1QD03_9BACT</name>
<protein>
    <submittedName>
        <fullName evidence="2">YceI family protein</fullName>
    </submittedName>
</protein>
<dbReference type="Gene3D" id="2.40.128.110">
    <property type="entry name" value="Lipid/polyisoprenoid-binding, YceI-like"/>
    <property type="match status" value="1"/>
</dbReference>
<dbReference type="InterPro" id="IPR036761">
    <property type="entry name" value="TTHA0802/YceI-like_sf"/>
</dbReference>
<dbReference type="PANTHER" id="PTHR34406">
    <property type="entry name" value="PROTEIN YCEI"/>
    <property type="match status" value="1"/>
</dbReference>
<dbReference type="Proteomes" id="UP001139411">
    <property type="component" value="Unassembled WGS sequence"/>
</dbReference>
<proteinExistence type="predicted"/>
<accession>A0A9X1QD03</accession>
<feature type="domain" description="Lipid/polyisoprenoid-binding YceI-like" evidence="1">
    <location>
        <begin position="27"/>
        <end position="197"/>
    </location>
</feature>
<evidence type="ECO:0000259" key="1">
    <source>
        <dbReference type="SMART" id="SM00867"/>
    </source>
</evidence>
<dbReference type="InterPro" id="IPR007372">
    <property type="entry name" value="Lipid/polyisoprenoid-bd_YceI"/>
</dbReference>
<dbReference type="AlphaFoldDB" id="A0A9X1QD03"/>
<dbReference type="PANTHER" id="PTHR34406:SF1">
    <property type="entry name" value="PROTEIN YCEI"/>
    <property type="match status" value="1"/>
</dbReference>
<comment type="caution">
    <text evidence="2">The sequence shown here is derived from an EMBL/GenBank/DDBJ whole genome shotgun (WGS) entry which is preliminary data.</text>
</comment>
<dbReference type="SUPFAM" id="SSF101874">
    <property type="entry name" value="YceI-like"/>
    <property type="match status" value="1"/>
</dbReference>
<evidence type="ECO:0000313" key="2">
    <source>
        <dbReference type="EMBL" id="MCF2498916.1"/>
    </source>
</evidence>
<organism evidence="2 3">
    <name type="scientific">Dyadobacter chenhuakuii</name>
    <dbReference type="NCBI Taxonomy" id="2909339"/>
    <lineage>
        <taxon>Bacteria</taxon>
        <taxon>Pseudomonadati</taxon>
        <taxon>Bacteroidota</taxon>
        <taxon>Cytophagia</taxon>
        <taxon>Cytophagales</taxon>
        <taxon>Spirosomataceae</taxon>
        <taxon>Dyadobacter</taxon>
    </lineage>
</organism>